<keyword evidence="1" id="KW-1185">Reference proteome</keyword>
<dbReference type="Proteomes" id="UP000887565">
    <property type="component" value="Unplaced"/>
</dbReference>
<sequence>MPLSEMDNKTNQPLSFERLLKMPGGAKQVKAVCPTVHAFLNQQYGEKNVFNQ</sequence>
<evidence type="ECO:0000313" key="2">
    <source>
        <dbReference type="WBParaSite" id="nRc.2.0.1.t43840-RA"/>
    </source>
</evidence>
<evidence type="ECO:0000313" key="1">
    <source>
        <dbReference type="Proteomes" id="UP000887565"/>
    </source>
</evidence>
<dbReference type="AlphaFoldDB" id="A0A915L062"/>
<dbReference type="WBParaSite" id="nRc.2.0.1.t43840-RA">
    <property type="protein sequence ID" value="nRc.2.0.1.t43840-RA"/>
    <property type="gene ID" value="nRc.2.0.1.g43840"/>
</dbReference>
<accession>A0A915L062</accession>
<reference evidence="2" key="1">
    <citation type="submission" date="2022-11" db="UniProtKB">
        <authorList>
            <consortium name="WormBaseParasite"/>
        </authorList>
    </citation>
    <scope>IDENTIFICATION</scope>
</reference>
<protein>
    <submittedName>
        <fullName evidence="2">Uncharacterized protein</fullName>
    </submittedName>
</protein>
<name>A0A915L062_ROMCU</name>
<proteinExistence type="predicted"/>
<organism evidence="1 2">
    <name type="scientific">Romanomermis culicivorax</name>
    <name type="common">Nematode worm</name>
    <dbReference type="NCBI Taxonomy" id="13658"/>
    <lineage>
        <taxon>Eukaryota</taxon>
        <taxon>Metazoa</taxon>
        <taxon>Ecdysozoa</taxon>
        <taxon>Nematoda</taxon>
        <taxon>Enoplea</taxon>
        <taxon>Dorylaimia</taxon>
        <taxon>Mermithida</taxon>
        <taxon>Mermithoidea</taxon>
        <taxon>Mermithidae</taxon>
        <taxon>Romanomermis</taxon>
    </lineage>
</organism>